<accession>A0A4Q4KGN5</accession>
<evidence type="ECO:0000313" key="1">
    <source>
        <dbReference type="EMBL" id="RYM32373.1"/>
    </source>
</evidence>
<protein>
    <submittedName>
        <fullName evidence="1">Uncharacterized protein</fullName>
    </submittedName>
</protein>
<dbReference type="AlphaFoldDB" id="A0A4Q4KGN5"/>
<reference evidence="1 2" key="1">
    <citation type="submission" date="2019-02" db="EMBL/GenBank/DDBJ databases">
        <title>Genome sequence of the sea-ice species Brumimicrobium glaciale.</title>
        <authorList>
            <person name="Bowman J.P."/>
        </authorList>
    </citation>
    <scope>NUCLEOTIDE SEQUENCE [LARGE SCALE GENOMIC DNA]</scope>
    <source>
        <strain evidence="1 2">IC156</strain>
    </source>
</reference>
<sequence>MKDLKKVENSELIEAFIENDFATEVFSQLSKEFAKVGVLIEFKEEELISFESFRNRLSDEIELIMRSSPNRIDQLLYVTDLPEGKVKAVFSENENPVAELSKMLLMRTAQKVNFRRQYKMGLL</sequence>
<dbReference type="EMBL" id="SETE01000006">
    <property type="protein sequence ID" value="RYM32373.1"/>
    <property type="molecule type" value="Genomic_DNA"/>
</dbReference>
<proteinExistence type="predicted"/>
<gene>
    <name evidence="1" type="ORF">ERX46_13910</name>
</gene>
<dbReference type="OrthoDB" id="1467559at2"/>
<name>A0A4Q4KGN5_9FLAO</name>
<keyword evidence="2" id="KW-1185">Reference proteome</keyword>
<comment type="caution">
    <text evidence="1">The sequence shown here is derived from an EMBL/GenBank/DDBJ whole genome shotgun (WGS) entry which is preliminary data.</text>
</comment>
<dbReference type="RefSeq" id="WP_130094483.1">
    <property type="nucleotide sequence ID" value="NZ_SETE01000006.1"/>
</dbReference>
<organism evidence="1 2">
    <name type="scientific">Brumimicrobium glaciale</name>
    <dbReference type="NCBI Taxonomy" id="200475"/>
    <lineage>
        <taxon>Bacteria</taxon>
        <taxon>Pseudomonadati</taxon>
        <taxon>Bacteroidota</taxon>
        <taxon>Flavobacteriia</taxon>
        <taxon>Flavobacteriales</taxon>
        <taxon>Crocinitomicaceae</taxon>
        <taxon>Brumimicrobium</taxon>
    </lineage>
</organism>
<evidence type="ECO:0000313" key="2">
    <source>
        <dbReference type="Proteomes" id="UP000293952"/>
    </source>
</evidence>
<dbReference type="Proteomes" id="UP000293952">
    <property type="component" value="Unassembled WGS sequence"/>
</dbReference>